<proteinExistence type="predicted"/>
<comment type="caution">
    <text evidence="2">The sequence shown here is derived from an EMBL/GenBank/DDBJ whole genome shotgun (WGS) entry which is preliminary data.</text>
</comment>
<gene>
    <name evidence="2" type="ORF">FA047_05970</name>
</gene>
<reference evidence="2 3" key="1">
    <citation type="submission" date="2019-04" db="EMBL/GenBank/DDBJ databases">
        <title>Pedobacter sp. RP-3-15 sp. nov., isolated from Arctic soil.</title>
        <authorList>
            <person name="Dahal R.H."/>
            <person name="Kim D.-U."/>
        </authorList>
    </citation>
    <scope>NUCLEOTIDE SEQUENCE [LARGE SCALE GENOMIC DNA]</scope>
    <source>
        <strain evidence="2 3">RP-3-15</strain>
    </source>
</reference>
<dbReference type="Pfam" id="PF13619">
    <property type="entry name" value="KTSC"/>
    <property type="match status" value="1"/>
</dbReference>
<dbReference type="OrthoDB" id="8450910at2"/>
<protein>
    <submittedName>
        <fullName evidence="2">KTSC domain-containing protein</fullName>
    </submittedName>
</protein>
<feature type="domain" description="KTSC" evidence="1">
    <location>
        <begin position="3"/>
        <end position="59"/>
    </location>
</feature>
<dbReference type="RefSeq" id="WP_136835037.1">
    <property type="nucleotide sequence ID" value="NZ_SWBQ01000001.1"/>
</dbReference>
<keyword evidence="3" id="KW-1185">Reference proteome</keyword>
<evidence type="ECO:0000313" key="3">
    <source>
        <dbReference type="Proteomes" id="UP000307244"/>
    </source>
</evidence>
<sequence length="66" mass="7746">MPSTVIDRVEYDPENRILSVVFQSGRVYYYKEVPQGIYLTLRAARSKGRYLNNYIKGVYEFESSNT</sequence>
<dbReference type="AlphaFoldDB" id="A0A4U1CUE2"/>
<dbReference type="EMBL" id="SWBQ01000001">
    <property type="protein sequence ID" value="TKC09629.1"/>
    <property type="molecule type" value="Genomic_DNA"/>
</dbReference>
<evidence type="ECO:0000313" key="2">
    <source>
        <dbReference type="EMBL" id="TKC09629.1"/>
    </source>
</evidence>
<name>A0A4U1CUE2_9SPHI</name>
<accession>A0A4U1CUE2</accession>
<evidence type="ECO:0000259" key="1">
    <source>
        <dbReference type="Pfam" id="PF13619"/>
    </source>
</evidence>
<dbReference type="InterPro" id="IPR025309">
    <property type="entry name" value="KTSC_dom"/>
</dbReference>
<organism evidence="2 3">
    <name type="scientific">Pedobacter frigoris</name>
    <dbReference type="NCBI Taxonomy" id="2571272"/>
    <lineage>
        <taxon>Bacteria</taxon>
        <taxon>Pseudomonadati</taxon>
        <taxon>Bacteroidota</taxon>
        <taxon>Sphingobacteriia</taxon>
        <taxon>Sphingobacteriales</taxon>
        <taxon>Sphingobacteriaceae</taxon>
        <taxon>Pedobacter</taxon>
    </lineage>
</organism>
<dbReference type="Proteomes" id="UP000307244">
    <property type="component" value="Unassembled WGS sequence"/>
</dbReference>